<keyword evidence="1" id="KW-0175">Coiled coil</keyword>
<dbReference type="RefSeq" id="WP_275648979.1">
    <property type="nucleotide sequence ID" value="NZ_JARFVA010000002.1"/>
</dbReference>
<dbReference type="EMBL" id="JARFVA010000002">
    <property type="protein sequence ID" value="MDF0706942.1"/>
    <property type="molecule type" value="Genomic_DNA"/>
</dbReference>
<name>A0ABT5XM28_9FLAO</name>
<dbReference type="Proteomes" id="UP001217083">
    <property type="component" value="Unassembled WGS sequence"/>
</dbReference>
<organism evidence="2 3">
    <name type="scientific">Flagellimonas okinawensis</name>
    <dbReference type="NCBI Taxonomy" id="3031324"/>
    <lineage>
        <taxon>Bacteria</taxon>
        <taxon>Pseudomonadati</taxon>
        <taxon>Bacteroidota</taxon>
        <taxon>Flavobacteriia</taxon>
        <taxon>Flavobacteriales</taxon>
        <taxon>Flavobacteriaceae</taxon>
        <taxon>Flagellimonas</taxon>
    </lineage>
</organism>
<evidence type="ECO:0000256" key="1">
    <source>
        <dbReference type="SAM" id="Coils"/>
    </source>
</evidence>
<evidence type="ECO:0000313" key="3">
    <source>
        <dbReference type="Proteomes" id="UP001217083"/>
    </source>
</evidence>
<sequence length="359" mass="42607">MAISRKELYDLVWSQPMVQISEKLQVPAHILRKKCNQYQIPLPKQGYWQKLRYGKKTKQDKLPPINVAGNRKPDGKIMVKFVSEYKARIEELKNDRALDLKVPTKLSRPHPLIKKTETALGKKLDKEYGSRFSSNDPKFEFLPINTDKKQRARALRIMNTLVRAIEKLGHKISFQYGRCYVEMFGQKTEINLRQKYNRVREKGDDGFSRESWVKTERLEFQAGPSFDQKRWIDTKTRDLEYYLPEIIAWIEKDCKYWHDLRAQQAEERKEKERELEIERKRLAVIESEKKKLEELIENAQNWKKAQAIREYIGEMERQVENMDSMLGEDPKAYIEWAKRKANGLDPLNGFEDPILGKEK</sequence>
<feature type="coiled-coil region" evidence="1">
    <location>
        <begin position="261"/>
        <end position="305"/>
    </location>
</feature>
<protein>
    <recommendedName>
        <fullName evidence="4">Replication initiation protein</fullName>
    </recommendedName>
</protein>
<evidence type="ECO:0000313" key="2">
    <source>
        <dbReference type="EMBL" id="MDF0706942.1"/>
    </source>
</evidence>
<gene>
    <name evidence="2" type="ORF">PY091_06930</name>
</gene>
<evidence type="ECO:0008006" key="4">
    <source>
        <dbReference type="Google" id="ProtNLM"/>
    </source>
</evidence>
<accession>A0ABT5XM28</accession>
<comment type="caution">
    <text evidence="2">The sequence shown here is derived from an EMBL/GenBank/DDBJ whole genome shotgun (WGS) entry which is preliminary data.</text>
</comment>
<keyword evidence="3" id="KW-1185">Reference proteome</keyword>
<reference evidence="2 3" key="1">
    <citation type="submission" date="2023-03" db="EMBL/GenBank/DDBJ databases">
        <title>Muricauda XX sp. nov. and Muricauda XXX sp. nov., two novel species isolated from Okinawa Trough.</title>
        <authorList>
            <person name="Cao W."/>
            <person name="Deng X."/>
        </authorList>
    </citation>
    <scope>NUCLEOTIDE SEQUENCE [LARGE SCALE GENOMIC DNA]</scope>
    <source>
        <strain evidence="2 3">81s02</strain>
    </source>
</reference>
<proteinExistence type="predicted"/>